<accession>A0A934SQ63</accession>
<organism evidence="1 2">
    <name type="scientific">Noviherbaspirillum pedocola</name>
    <dbReference type="NCBI Taxonomy" id="2801341"/>
    <lineage>
        <taxon>Bacteria</taxon>
        <taxon>Pseudomonadati</taxon>
        <taxon>Pseudomonadota</taxon>
        <taxon>Betaproteobacteria</taxon>
        <taxon>Burkholderiales</taxon>
        <taxon>Oxalobacteraceae</taxon>
        <taxon>Noviherbaspirillum</taxon>
    </lineage>
</organism>
<evidence type="ECO:0000313" key="1">
    <source>
        <dbReference type="EMBL" id="MBK4734701.1"/>
    </source>
</evidence>
<keyword evidence="2" id="KW-1185">Reference proteome</keyword>
<sequence length="268" mass="30542">MTTGWLNQIDWSRPWLLPLRAMGYGIAHAANWRHALDSAAASIDLKNHRGLPIRFVPQEALPSGIAYESFISDTGQVPTRDNLHDFFNALIWLSYPRIKVQLNALQAEEIDQRGKLPTKVRGKLRDAATIFDENATLLVISDPSLGTALREHAWQELFVERREEFISRCDVRLFGHALLEKLVSPYKAITAHTWIIVVEPPILTLAEETARQWVDETVAKRLHTGLHTGDFTPLPVLGVPNWWQGQDTAFYADEQVFRPKRPKLQLNQ</sequence>
<dbReference type="RefSeq" id="WP_200591485.1">
    <property type="nucleotide sequence ID" value="NZ_JAEPBG010000003.1"/>
</dbReference>
<gene>
    <name evidence="1" type="ORF">JJB74_08810</name>
</gene>
<name>A0A934SQ63_9BURK</name>
<dbReference type="InterPro" id="IPR021390">
    <property type="entry name" value="DUF3025"/>
</dbReference>
<dbReference type="AlphaFoldDB" id="A0A934SQ63"/>
<proteinExistence type="predicted"/>
<comment type="caution">
    <text evidence="1">The sequence shown here is derived from an EMBL/GenBank/DDBJ whole genome shotgun (WGS) entry which is preliminary data.</text>
</comment>
<dbReference type="EMBL" id="JAEPBG010000003">
    <property type="protein sequence ID" value="MBK4734701.1"/>
    <property type="molecule type" value="Genomic_DNA"/>
</dbReference>
<dbReference type="Proteomes" id="UP000622890">
    <property type="component" value="Unassembled WGS sequence"/>
</dbReference>
<evidence type="ECO:0000313" key="2">
    <source>
        <dbReference type="Proteomes" id="UP000622890"/>
    </source>
</evidence>
<dbReference type="Pfam" id="PF11227">
    <property type="entry name" value="DUF3025"/>
    <property type="match status" value="1"/>
</dbReference>
<protein>
    <submittedName>
        <fullName evidence="1">DUF3025 domain-containing protein</fullName>
    </submittedName>
</protein>
<reference evidence="1" key="1">
    <citation type="submission" date="2021-01" db="EMBL/GenBank/DDBJ databases">
        <title>Genome sequence of strain Noviherbaspirillum sp. DKR-6.</title>
        <authorList>
            <person name="Chaudhary D.K."/>
        </authorList>
    </citation>
    <scope>NUCLEOTIDE SEQUENCE</scope>
    <source>
        <strain evidence="1">DKR-6</strain>
    </source>
</reference>